<protein>
    <submittedName>
        <fullName evidence="2">Uncharacterized protein</fullName>
    </submittedName>
</protein>
<organism evidence="2 3">
    <name type="scientific">Horticoccus luteus</name>
    <dbReference type="NCBI Taxonomy" id="2862869"/>
    <lineage>
        <taxon>Bacteria</taxon>
        <taxon>Pseudomonadati</taxon>
        <taxon>Verrucomicrobiota</taxon>
        <taxon>Opitutia</taxon>
        <taxon>Opitutales</taxon>
        <taxon>Opitutaceae</taxon>
        <taxon>Horticoccus</taxon>
    </lineage>
</organism>
<evidence type="ECO:0000256" key="1">
    <source>
        <dbReference type="SAM" id="SignalP"/>
    </source>
</evidence>
<gene>
    <name evidence="2" type="ORF">K0B96_12095</name>
</gene>
<name>A0A8F9TUJ6_9BACT</name>
<feature type="signal peptide" evidence="1">
    <location>
        <begin position="1"/>
        <end position="20"/>
    </location>
</feature>
<dbReference type="Proteomes" id="UP000825051">
    <property type="component" value="Chromosome"/>
</dbReference>
<sequence>MKRAILALVFGALVLGRLGAADSAFNGRWRLDVPRSTALDGWTTWDLVVAVDGSKVSLQHDMTWGKTQESSTDVVDTAAPADVKDFFRVEQRHMAVYPRRGEKTHVTAKWLDDGRTLRVEAVAPIEISQGDRTMRLYQEYRLVEGDQDLVLIELHNTRNRPLVYRFKKVPAKAAKQ</sequence>
<dbReference type="AlphaFoldDB" id="A0A8F9TUJ6"/>
<keyword evidence="3" id="KW-1185">Reference proteome</keyword>
<dbReference type="EMBL" id="CP080507">
    <property type="protein sequence ID" value="QYM78048.1"/>
    <property type="molecule type" value="Genomic_DNA"/>
</dbReference>
<accession>A0A8F9TUJ6</accession>
<keyword evidence="1" id="KW-0732">Signal</keyword>
<feature type="chain" id="PRO_5034222170" evidence="1">
    <location>
        <begin position="21"/>
        <end position="176"/>
    </location>
</feature>
<reference evidence="2" key="1">
    <citation type="submission" date="2021-08" db="EMBL/GenBank/DDBJ databases">
        <title>Genome of a novel bacterium of the phylum Verrucomicrobia, Oleiharenicola sp. KSB-15.</title>
        <authorList>
            <person name="Chung J.-H."/>
            <person name="Ahn J.-H."/>
            <person name="Yoon Y."/>
            <person name="Kim D.-Y."/>
            <person name="An S.-H."/>
            <person name="Park I."/>
            <person name="Yeon J."/>
        </authorList>
    </citation>
    <scope>NUCLEOTIDE SEQUENCE</scope>
    <source>
        <strain evidence="2">KSB-15</strain>
    </source>
</reference>
<evidence type="ECO:0000313" key="2">
    <source>
        <dbReference type="EMBL" id="QYM78048.1"/>
    </source>
</evidence>
<dbReference type="KEGG" id="ole:K0B96_12095"/>
<proteinExistence type="predicted"/>
<evidence type="ECO:0000313" key="3">
    <source>
        <dbReference type="Proteomes" id="UP000825051"/>
    </source>
</evidence>